<keyword evidence="2" id="KW-1185">Reference proteome</keyword>
<reference evidence="1 2" key="1">
    <citation type="submission" date="2019-02" db="EMBL/GenBank/DDBJ databases">
        <title>Deep-cultivation of Planctomycetes and their phenomic and genomic characterization uncovers novel biology.</title>
        <authorList>
            <person name="Wiegand S."/>
            <person name="Jogler M."/>
            <person name="Boedeker C."/>
            <person name="Pinto D."/>
            <person name="Vollmers J."/>
            <person name="Rivas-Marin E."/>
            <person name="Kohn T."/>
            <person name="Peeters S.H."/>
            <person name="Heuer A."/>
            <person name="Rast P."/>
            <person name="Oberbeckmann S."/>
            <person name="Bunk B."/>
            <person name="Jeske O."/>
            <person name="Meyerdierks A."/>
            <person name="Storesund J.E."/>
            <person name="Kallscheuer N."/>
            <person name="Luecker S."/>
            <person name="Lage O.M."/>
            <person name="Pohl T."/>
            <person name="Merkel B.J."/>
            <person name="Hornburger P."/>
            <person name="Mueller R.-W."/>
            <person name="Bruemmer F."/>
            <person name="Labrenz M."/>
            <person name="Spormann A.M."/>
            <person name="Op Den Camp H."/>
            <person name="Overmann J."/>
            <person name="Amann R."/>
            <person name="Jetten M.S.M."/>
            <person name="Mascher T."/>
            <person name="Medema M.H."/>
            <person name="Devos D.P."/>
            <person name="Kaster A.-K."/>
            <person name="Ovreas L."/>
            <person name="Rohde M."/>
            <person name="Galperin M.Y."/>
            <person name="Jogler C."/>
        </authorList>
    </citation>
    <scope>NUCLEOTIDE SEQUENCE [LARGE SCALE GENOMIC DNA]</scope>
    <source>
        <strain evidence="1 2">Pla52n</strain>
    </source>
</reference>
<evidence type="ECO:0000313" key="2">
    <source>
        <dbReference type="Proteomes" id="UP000320176"/>
    </source>
</evidence>
<proteinExistence type="predicted"/>
<dbReference type="EMBL" id="SJPN01000006">
    <property type="protein sequence ID" value="TWT98578.1"/>
    <property type="molecule type" value="Genomic_DNA"/>
</dbReference>
<organism evidence="1 2">
    <name type="scientific">Stieleria varia</name>
    <dbReference type="NCBI Taxonomy" id="2528005"/>
    <lineage>
        <taxon>Bacteria</taxon>
        <taxon>Pseudomonadati</taxon>
        <taxon>Planctomycetota</taxon>
        <taxon>Planctomycetia</taxon>
        <taxon>Pirellulales</taxon>
        <taxon>Pirellulaceae</taxon>
        <taxon>Stieleria</taxon>
    </lineage>
</organism>
<comment type="caution">
    <text evidence="1">The sequence shown here is derived from an EMBL/GenBank/DDBJ whole genome shotgun (WGS) entry which is preliminary data.</text>
</comment>
<dbReference type="Proteomes" id="UP000320176">
    <property type="component" value="Unassembled WGS sequence"/>
</dbReference>
<name>A0A5C6AH00_9BACT</name>
<protein>
    <submittedName>
        <fullName evidence="1">Uncharacterized protein</fullName>
    </submittedName>
</protein>
<accession>A0A5C6AH00</accession>
<dbReference type="AlphaFoldDB" id="A0A5C6AH00"/>
<sequence>MGRSFLKGESPCKIGNCISKYWDSARPGLRATLNLMPRWFLFVTNWTEDSRGADELLAHYRKRGTFEVRLGEFNESIGVHLSAQGF</sequence>
<gene>
    <name evidence="1" type="ORF">Pla52n_50940</name>
</gene>
<evidence type="ECO:0000313" key="1">
    <source>
        <dbReference type="EMBL" id="TWT98578.1"/>
    </source>
</evidence>